<gene>
    <name evidence="1" type="ORF">LMG18101_00546</name>
</gene>
<organism evidence="1 2">
    <name type="scientific">Ralstonia flaminis</name>
    <dbReference type="NCBI Taxonomy" id="3058597"/>
    <lineage>
        <taxon>Bacteria</taxon>
        <taxon>Pseudomonadati</taxon>
        <taxon>Pseudomonadota</taxon>
        <taxon>Betaproteobacteria</taxon>
        <taxon>Burkholderiales</taxon>
        <taxon>Burkholderiaceae</taxon>
        <taxon>Ralstonia</taxon>
    </lineage>
</organism>
<keyword evidence="2" id="KW-1185">Reference proteome</keyword>
<dbReference type="Proteomes" id="UP001189757">
    <property type="component" value="Unassembled WGS sequence"/>
</dbReference>
<name>A0ABN9JHC0_9RALS</name>
<protein>
    <submittedName>
        <fullName evidence="1">Uncharacterized protein</fullName>
    </submittedName>
</protein>
<evidence type="ECO:0000313" key="2">
    <source>
        <dbReference type="Proteomes" id="UP001189757"/>
    </source>
</evidence>
<dbReference type="EMBL" id="CATZLL010000002">
    <property type="protein sequence ID" value="CAJ0809306.1"/>
    <property type="molecule type" value="Genomic_DNA"/>
</dbReference>
<evidence type="ECO:0000313" key="1">
    <source>
        <dbReference type="EMBL" id="CAJ0809306.1"/>
    </source>
</evidence>
<sequence length="37" mass="4101">MVNVSMLMERPVCQTRIADVMDCADRGLSATYIHMAA</sequence>
<accession>A0ABN9JHC0</accession>
<proteinExistence type="predicted"/>
<comment type="caution">
    <text evidence="1">The sequence shown here is derived from an EMBL/GenBank/DDBJ whole genome shotgun (WGS) entry which is preliminary data.</text>
</comment>
<reference evidence="1 2" key="1">
    <citation type="submission" date="2023-07" db="EMBL/GenBank/DDBJ databases">
        <authorList>
            <person name="Peeters C."/>
        </authorList>
    </citation>
    <scope>NUCLEOTIDE SEQUENCE [LARGE SCALE GENOMIC DNA]</scope>
    <source>
        <strain evidence="1 2">LMG 18101</strain>
    </source>
</reference>